<feature type="domain" description="Zn(2)-C6 fungal-type" evidence="6">
    <location>
        <begin position="36"/>
        <end position="66"/>
    </location>
</feature>
<evidence type="ECO:0000256" key="3">
    <source>
        <dbReference type="ARBA" id="ARBA00023125"/>
    </source>
</evidence>
<feature type="region of interest" description="Disordered" evidence="5">
    <location>
        <begin position="122"/>
        <end position="205"/>
    </location>
</feature>
<dbReference type="InterPro" id="IPR001138">
    <property type="entry name" value="Zn2Cys6_DnaBD"/>
</dbReference>
<dbReference type="GO" id="GO:0000981">
    <property type="term" value="F:DNA-binding transcription factor activity, RNA polymerase II-specific"/>
    <property type="evidence" value="ECO:0007669"/>
    <property type="project" value="InterPro"/>
</dbReference>
<protein>
    <recommendedName>
        <fullName evidence="6">Zn(2)-C6 fungal-type domain-containing protein</fullName>
    </recommendedName>
</protein>
<evidence type="ECO:0000313" key="8">
    <source>
        <dbReference type="Proteomes" id="UP000829685"/>
    </source>
</evidence>
<gene>
    <name evidence="7" type="ORF">JX265_003792</name>
</gene>
<dbReference type="AlphaFoldDB" id="A0A9P9WT84"/>
<dbReference type="Pfam" id="PF00172">
    <property type="entry name" value="Zn_clus"/>
    <property type="match status" value="1"/>
</dbReference>
<evidence type="ECO:0000256" key="2">
    <source>
        <dbReference type="ARBA" id="ARBA00022723"/>
    </source>
</evidence>
<dbReference type="SMART" id="SM00066">
    <property type="entry name" value="GAL4"/>
    <property type="match status" value="1"/>
</dbReference>
<evidence type="ECO:0000256" key="4">
    <source>
        <dbReference type="ARBA" id="ARBA00023242"/>
    </source>
</evidence>
<dbReference type="GO" id="GO:0005634">
    <property type="term" value="C:nucleus"/>
    <property type="evidence" value="ECO:0007669"/>
    <property type="project" value="UniProtKB-SubCell"/>
</dbReference>
<keyword evidence="8" id="KW-1185">Reference proteome</keyword>
<dbReference type="GO" id="GO:0003677">
    <property type="term" value="F:DNA binding"/>
    <property type="evidence" value="ECO:0007669"/>
    <property type="project" value="UniProtKB-KW"/>
</dbReference>
<comment type="subcellular location">
    <subcellularLocation>
        <location evidence="1">Nucleus</location>
    </subcellularLocation>
</comment>
<comment type="caution">
    <text evidence="7">The sequence shown here is derived from an EMBL/GenBank/DDBJ whole genome shotgun (WGS) entry which is preliminary data.</text>
</comment>
<dbReference type="CDD" id="cd00067">
    <property type="entry name" value="GAL4"/>
    <property type="match status" value="1"/>
</dbReference>
<dbReference type="InterPro" id="IPR036864">
    <property type="entry name" value="Zn2-C6_fun-type_DNA-bd_sf"/>
</dbReference>
<dbReference type="InterPro" id="IPR050987">
    <property type="entry name" value="AtrR-like"/>
</dbReference>
<dbReference type="SUPFAM" id="SSF57701">
    <property type="entry name" value="Zn2/Cys6 DNA-binding domain"/>
    <property type="match status" value="1"/>
</dbReference>
<sequence>MQPFRTIRPAPSLPQGDELHAASPGGPQKGRRVSHACNECRKARAKCDGTRPRCNRCVSRDQPCSYVGSDGETRLGAAKNRLELLEKFVSSLRSSSNNEAARMLDLLKSGDDISSVLASMSVDGDDKPALRPPLSTNASNSSTNSSSSDSSGISSGGTSATSASSGTGSLKLPPLASGEFHRSSDSPLAASYQGDSPGSAARSAEPKQEMIYVPATDGSYIIALPDASDTAHAIQGFFRCSGHLFQVFSESQVWQMYRSVFDGDNEGTDEFCRNVCGLMAVAAVGAQYEHGNRDPQAKTIFYDIARHYFDLMLQENHLNAIKVSVMLTVYNVMDKATVALAYAEVGMGLSRLWGFPMANGADVMPKPAFWDESRRTWRTLVFLSSWLSSTLGYITGNGVVPQDEMPTIIQDLRRWYSRMPKEIRLDYEGRDSLPPGIKWSIYHVHLLYLGANILLYRRMVSQLLQTKSVDHGQGMLSRPFREVFDEHGEQALLAAKDSARILNLMLQEEGIFQRCWLVIFQAYTSGLIILHSAVQKKVRNLSPSSWEDDEGTARLCLEVLSYCAASDSTAARFCEELNPFYEYILQRDSTCFQCNPLMASRSNGDLESGANFATGSGTTASQSTSISHYELANPLSAPAHVLPDSAKYSSLILAKLCQPFGDPQCQGFKVGDVKERWRDEPTRQLHTLMIARLDWDFESRVPFQWDLGKLQKTSKVGSSINQLPLARMQSTDDFKRRPGYSFQGRYLGSETPNGWNSDEMEGVVRGT</sequence>
<keyword evidence="4" id="KW-0539">Nucleus</keyword>
<proteinExistence type="predicted"/>
<dbReference type="Gene3D" id="4.10.240.10">
    <property type="entry name" value="Zn(2)-C6 fungal-type DNA-binding domain"/>
    <property type="match status" value="1"/>
</dbReference>
<dbReference type="PANTHER" id="PTHR46910:SF3">
    <property type="entry name" value="HALOTOLERANCE PROTEIN 9-RELATED"/>
    <property type="match status" value="1"/>
</dbReference>
<name>A0A9P9WT84_9PEZI</name>
<keyword evidence="2" id="KW-0479">Metal-binding</keyword>
<reference evidence="7" key="1">
    <citation type="submission" date="2021-03" db="EMBL/GenBank/DDBJ databases">
        <title>Revisited historic fungal species revealed as producer of novel bioactive compounds through whole genome sequencing and comparative genomics.</title>
        <authorList>
            <person name="Vignolle G.A."/>
            <person name="Hochenegger N."/>
            <person name="Mach R.L."/>
            <person name="Mach-Aigner A.R."/>
            <person name="Javad Rahimi M."/>
            <person name="Salim K.A."/>
            <person name="Chan C.M."/>
            <person name="Lim L.B.L."/>
            <person name="Cai F."/>
            <person name="Druzhinina I.S."/>
            <person name="U'Ren J.M."/>
            <person name="Derntl C."/>
        </authorList>
    </citation>
    <scope>NUCLEOTIDE SEQUENCE</scope>
    <source>
        <strain evidence="7">TUCIM 5799</strain>
    </source>
</reference>
<feature type="compositionally biased region" description="Low complexity" evidence="5">
    <location>
        <begin position="135"/>
        <end position="169"/>
    </location>
</feature>
<dbReference type="PANTHER" id="PTHR46910">
    <property type="entry name" value="TRANSCRIPTION FACTOR PDR1"/>
    <property type="match status" value="1"/>
</dbReference>
<evidence type="ECO:0000259" key="6">
    <source>
        <dbReference type="PROSITE" id="PS50048"/>
    </source>
</evidence>
<evidence type="ECO:0000256" key="5">
    <source>
        <dbReference type="SAM" id="MobiDB-lite"/>
    </source>
</evidence>
<evidence type="ECO:0000256" key="1">
    <source>
        <dbReference type="ARBA" id="ARBA00004123"/>
    </source>
</evidence>
<feature type="region of interest" description="Disordered" evidence="5">
    <location>
        <begin position="1"/>
        <end position="34"/>
    </location>
</feature>
<dbReference type="CDD" id="cd12148">
    <property type="entry name" value="fungal_TF_MHR"/>
    <property type="match status" value="1"/>
</dbReference>
<organism evidence="7 8">
    <name type="scientific">Neoarthrinium moseri</name>
    <dbReference type="NCBI Taxonomy" id="1658444"/>
    <lineage>
        <taxon>Eukaryota</taxon>
        <taxon>Fungi</taxon>
        <taxon>Dikarya</taxon>
        <taxon>Ascomycota</taxon>
        <taxon>Pezizomycotina</taxon>
        <taxon>Sordariomycetes</taxon>
        <taxon>Xylariomycetidae</taxon>
        <taxon>Amphisphaeriales</taxon>
        <taxon>Apiosporaceae</taxon>
        <taxon>Neoarthrinium</taxon>
    </lineage>
</organism>
<dbReference type="GO" id="GO:0008270">
    <property type="term" value="F:zinc ion binding"/>
    <property type="evidence" value="ECO:0007669"/>
    <property type="project" value="InterPro"/>
</dbReference>
<accession>A0A9P9WT84</accession>
<keyword evidence="3" id="KW-0238">DNA-binding</keyword>
<evidence type="ECO:0000313" key="7">
    <source>
        <dbReference type="EMBL" id="KAI1877784.1"/>
    </source>
</evidence>
<dbReference type="PROSITE" id="PS00463">
    <property type="entry name" value="ZN2_CY6_FUNGAL_1"/>
    <property type="match status" value="1"/>
</dbReference>
<dbReference type="EMBL" id="JAFIMR010000006">
    <property type="protein sequence ID" value="KAI1877784.1"/>
    <property type="molecule type" value="Genomic_DNA"/>
</dbReference>
<dbReference type="PROSITE" id="PS50048">
    <property type="entry name" value="ZN2_CY6_FUNGAL_2"/>
    <property type="match status" value="1"/>
</dbReference>
<dbReference type="Proteomes" id="UP000829685">
    <property type="component" value="Unassembled WGS sequence"/>
</dbReference>